<feature type="domain" description="Type II secretion system protein GspF" evidence="11">
    <location>
        <begin position="77"/>
        <end position="200"/>
    </location>
</feature>
<dbReference type="Gene3D" id="1.20.81.30">
    <property type="entry name" value="Type II secretion system (T2SS), domain F"/>
    <property type="match status" value="2"/>
</dbReference>
<keyword evidence="13" id="KW-1185">Reference proteome</keyword>
<organism evidence="12 13">
    <name type="scientific">Sedimentibacter saalensis</name>
    <dbReference type="NCBI Taxonomy" id="130788"/>
    <lineage>
        <taxon>Bacteria</taxon>
        <taxon>Bacillati</taxon>
        <taxon>Bacillota</taxon>
        <taxon>Tissierellia</taxon>
        <taxon>Sedimentibacter</taxon>
    </lineage>
</organism>
<name>A0A562J1P9_9FIRM</name>
<comment type="similarity">
    <text evidence="2 9">Belongs to the GSP F family.</text>
</comment>
<dbReference type="PRINTS" id="PR00812">
    <property type="entry name" value="BCTERIALGSPF"/>
</dbReference>
<proteinExistence type="inferred from homology"/>
<evidence type="ECO:0000259" key="11">
    <source>
        <dbReference type="Pfam" id="PF00482"/>
    </source>
</evidence>
<evidence type="ECO:0000256" key="5">
    <source>
        <dbReference type="ARBA" id="ARBA00022519"/>
    </source>
</evidence>
<dbReference type="PROSITE" id="PS00874">
    <property type="entry name" value="T2SP_F"/>
    <property type="match status" value="1"/>
</dbReference>
<evidence type="ECO:0000313" key="12">
    <source>
        <dbReference type="EMBL" id="TWH77040.1"/>
    </source>
</evidence>
<evidence type="ECO:0000256" key="3">
    <source>
        <dbReference type="ARBA" id="ARBA00022448"/>
    </source>
</evidence>
<evidence type="ECO:0000256" key="10">
    <source>
        <dbReference type="SAM" id="Phobius"/>
    </source>
</evidence>
<dbReference type="PANTHER" id="PTHR30012">
    <property type="entry name" value="GENERAL SECRETION PATHWAY PROTEIN"/>
    <property type="match status" value="1"/>
</dbReference>
<evidence type="ECO:0000256" key="8">
    <source>
        <dbReference type="ARBA" id="ARBA00023136"/>
    </source>
</evidence>
<reference evidence="12 13" key="1">
    <citation type="submission" date="2019-07" db="EMBL/GenBank/DDBJ databases">
        <title>Genomic Encyclopedia of Type Strains, Phase I: the one thousand microbial genomes (KMG-I) project.</title>
        <authorList>
            <person name="Kyrpides N."/>
        </authorList>
    </citation>
    <scope>NUCLEOTIDE SEQUENCE [LARGE SCALE GENOMIC DNA]</scope>
    <source>
        <strain evidence="12 13">DSM 13558</strain>
    </source>
</reference>
<comment type="caution">
    <text evidence="12">The sequence shown here is derived from an EMBL/GenBank/DDBJ whole genome shotgun (WGS) entry which is preliminary data.</text>
</comment>
<feature type="domain" description="Type II secretion system protein GspF" evidence="11">
    <location>
        <begin position="280"/>
        <end position="402"/>
    </location>
</feature>
<dbReference type="AlphaFoldDB" id="A0A562J1P9"/>
<feature type="transmembrane region" description="Helical" evidence="10">
    <location>
        <begin position="383"/>
        <end position="404"/>
    </location>
</feature>
<keyword evidence="5" id="KW-0997">Cell inner membrane</keyword>
<evidence type="ECO:0000256" key="9">
    <source>
        <dbReference type="RuleBase" id="RU003923"/>
    </source>
</evidence>
<evidence type="ECO:0000313" key="13">
    <source>
        <dbReference type="Proteomes" id="UP000315343"/>
    </source>
</evidence>
<dbReference type="InterPro" id="IPR001992">
    <property type="entry name" value="T2SS_GspF/T4SS_PilC_CS"/>
</dbReference>
<evidence type="ECO:0000256" key="7">
    <source>
        <dbReference type="ARBA" id="ARBA00022989"/>
    </source>
</evidence>
<evidence type="ECO:0000256" key="1">
    <source>
        <dbReference type="ARBA" id="ARBA00004429"/>
    </source>
</evidence>
<protein>
    <submittedName>
        <fullName evidence="12">Type IV pilus assembly protein PilC</fullName>
    </submittedName>
</protein>
<keyword evidence="7 10" id="KW-1133">Transmembrane helix</keyword>
<keyword evidence="8 10" id="KW-0472">Membrane</keyword>
<feature type="transmembrane region" description="Helical" evidence="10">
    <location>
        <begin position="230"/>
        <end position="249"/>
    </location>
</feature>
<evidence type="ECO:0000256" key="2">
    <source>
        <dbReference type="ARBA" id="ARBA00005745"/>
    </source>
</evidence>
<dbReference type="FunFam" id="1.20.81.30:FF:000001">
    <property type="entry name" value="Type II secretion system protein F"/>
    <property type="match status" value="2"/>
</dbReference>
<feature type="transmembrane region" description="Helical" evidence="10">
    <location>
        <begin position="177"/>
        <end position="199"/>
    </location>
</feature>
<keyword evidence="3 9" id="KW-0813">Transport</keyword>
<evidence type="ECO:0000256" key="6">
    <source>
        <dbReference type="ARBA" id="ARBA00022692"/>
    </source>
</evidence>
<dbReference type="GO" id="GO:0005886">
    <property type="term" value="C:plasma membrane"/>
    <property type="evidence" value="ECO:0007669"/>
    <property type="project" value="UniProtKB-SubCell"/>
</dbReference>
<dbReference type="InterPro" id="IPR018076">
    <property type="entry name" value="T2SS_GspF_dom"/>
</dbReference>
<dbReference type="InterPro" id="IPR003004">
    <property type="entry name" value="GspF/PilC"/>
</dbReference>
<keyword evidence="4" id="KW-1003">Cell membrane</keyword>
<dbReference type="InterPro" id="IPR042094">
    <property type="entry name" value="T2SS_GspF_sf"/>
</dbReference>
<evidence type="ECO:0000256" key="4">
    <source>
        <dbReference type="ARBA" id="ARBA00022475"/>
    </source>
</evidence>
<dbReference type="PANTHER" id="PTHR30012:SF0">
    <property type="entry name" value="TYPE II SECRETION SYSTEM PROTEIN F-RELATED"/>
    <property type="match status" value="1"/>
</dbReference>
<keyword evidence="6 9" id="KW-0812">Transmembrane</keyword>
<dbReference type="Proteomes" id="UP000315343">
    <property type="component" value="Unassembled WGS sequence"/>
</dbReference>
<accession>A0A562J1P9</accession>
<comment type="subcellular location">
    <subcellularLocation>
        <location evidence="1">Cell inner membrane</location>
        <topology evidence="1">Multi-pass membrane protein</topology>
    </subcellularLocation>
    <subcellularLocation>
        <location evidence="9">Cell membrane</location>
        <topology evidence="9">Multi-pass membrane protein</topology>
    </subcellularLocation>
</comment>
<dbReference type="RefSeq" id="WP_145086765.1">
    <property type="nucleotide sequence ID" value="NZ_VLKH01000014.1"/>
</dbReference>
<sequence length="411" mass="46606">MINELEEEMTLYKCRVFNSSGERHLLKVDAFSEEDILAELRKNNFIVTEIKSHKKLSERVHIAQNSRKIKLKELSMFCRQMNSMLKSGIAIEKCIEILSMQTEDKNFCTVLKNMHKKLLTGSTFSEAVDSNKKVFPAMFLSMVRAGEMSGNIELVMGRLAVQYGKEYKTESKVKSAMTYPIVLAVVATVVVIFLLMYVMPTFVDLYHSSGVALPYVTRIMLKLSIGLQNYWQFVALALLGTVLVIIRLMKNENVRYKIDCFKLRIPLYKVLKVKLAASRFSRTLSTLVESGVPLISGLEAVSTIVGNEKIKRLVLCVREDVRKGSSLSYSIEQYNIFPPMVHNMIKIGEESGELEDVLNKTADFYDEEVENSIQKLVALIEPVMIVLMAAIIGFIMLAMITPMFDMVNTVQ</sequence>
<gene>
    <name evidence="12" type="ORF">LY60_03516</name>
</gene>
<dbReference type="GO" id="GO:0015628">
    <property type="term" value="P:protein secretion by the type II secretion system"/>
    <property type="evidence" value="ECO:0007669"/>
    <property type="project" value="TreeGrafter"/>
</dbReference>
<dbReference type="Pfam" id="PF00482">
    <property type="entry name" value="T2SSF"/>
    <property type="match status" value="2"/>
</dbReference>
<dbReference type="EMBL" id="VLKH01000014">
    <property type="protein sequence ID" value="TWH77040.1"/>
    <property type="molecule type" value="Genomic_DNA"/>
</dbReference>
<dbReference type="OrthoDB" id="9805682at2"/>